<evidence type="ECO:0000256" key="5">
    <source>
        <dbReference type="ARBA" id="ARBA00022771"/>
    </source>
</evidence>
<feature type="region of interest" description="Disordered" evidence="10">
    <location>
        <begin position="239"/>
        <end position="284"/>
    </location>
</feature>
<feature type="domain" description="C2H2-type" evidence="11">
    <location>
        <begin position="157"/>
        <end position="183"/>
    </location>
</feature>
<keyword evidence="4" id="KW-0677">Repeat</keyword>
<reference evidence="12" key="1">
    <citation type="submission" date="2025-08" db="UniProtKB">
        <authorList>
            <consortium name="Ensembl"/>
        </authorList>
    </citation>
    <scope>IDENTIFICATION</scope>
</reference>
<dbReference type="SMART" id="SM00355">
    <property type="entry name" value="ZnF_C2H2"/>
    <property type="match status" value="4"/>
</dbReference>
<organism evidence="12 13">
    <name type="scientific">Mola mola</name>
    <name type="common">Ocean sunfish</name>
    <name type="synonym">Tetraodon mola</name>
    <dbReference type="NCBI Taxonomy" id="94237"/>
    <lineage>
        <taxon>Eukaryota</taxon>
        <taxon>Metazoa</taxon>
        <taxon>Chordata</taxon>
        <taxon>Craniata</taxon>
        <taxon>Vertebrata</taxon>
        <taxon>Euteleostomi</taxon>
        <taxon>Actinopterygii</taxon>
        <taxon>Neopterygii</taxon>
        <taxon>Teleostei</taxon>
        <taxon>Neoteleostei</taxon>
        <taxon>Acanthomorphata</taxon>
        <taxon>Eupercaria</taxon>
        <taxon>Tetraodontiformes</taxon>
        <taxon>Molidae</taxon>
        <taxon>Mola</taxon>
    </lineage>
</organism>
<comment type="subcellular location">
    <subcellularLocation>
        <location evidence="1">Nucleus</location>
    </subcellularLocation>
</comment>
<keyword evidence="13" id="KW-1185">Reference proteome</keyword>
<reference evidence="12" key="2">
    <citation type="submission" date="2025-09" db="UniProtKB">
        <authorList>
            <consortium name="Ensembl"/>
        </authorList>
    </citation>
    <scope>IDENTIFICATION</scope>
</reference>
<dbReference type="Ensembl" id="ENSMMOT00000025416.1">
    <property type="protein sequence ID" value="ENSMMOP00000024997.1"/>
    <property type="gene ID" value="ENSMMOG00000018983.1"/>
</dbReference>
<dbReference type="Proteomes" id="UP000261620">
    <property type="component" value="Unplaced"/>
</dbReference>
<evidence type="ECO:0000256" key="4">
    <source>
        <dbReference type="ARBA" id="ARBA00022737"/>
    </source>
</evidence>
<feature type="compositionally biased region" description="Acidic residues" evidence="10">
    <location>
        <begin position="21"/>
        <end position="33"/>
    </location>
</feature>
<feature type="compositionally biased region" description="Acidic residues" evidence="10">
    <location>
        <begin position="57"/>
        <end position="67"/>
    </location>
</feature>
<dbReference type="FunFam" id="3.30.160.60:FF:001954">
    <property type="entry name" value="Zinc finger protein 787"/>
    <property type="match status" value="1"/>
</dbReference>
<evidence type="ECO:0000313" key="13">
    <source>
        <dbReference type="Proteomes" id="UP000261620"/>
    </source>
</evidence>
<feature type="domain" description="C2H2-type" evidence="11">
    <location>
        <begin position="100"/>
        <end position="127"/>
    </location>
</feature>
<dbReference type="Gene3D" id="3.30.160.60">
    <property type="entry name" value="Classic Zinc Finger"/>
    <property type="match status" value="4"/>
</dbReference>
<dbReference type="PROSITE" id="PS50157">
    <property type="entry name" value="ZINC_FINGER_C2H2_2"/>
    <property type="match status" value="3"/>
</dbReference>
<feature type="domain" description="C2H2-type" evidence="11">
    <location>
        <begin position="184"/>
        <end position="211"/>
    </location>
</feature>
<evidence type="ECO:0000256" key="3">
    <source>
        <dbReference type="ARBA" id="ARBA00022723"/>
    </source>
</evidence>
<evidence type="ECO:0000256" key="1">
    <source>
        <dbReference type="ARBA" id="ARBA00004123"/>
    </source>
</evidence>
<proteinExistence type="inferred from homology"/>
<keyword evidence="7" id="KW-0238">DNA-binding</keyword>
<dbReference type="SUPFAM" id="SSF57667">
    <property type="entry name" value="beta-beta-alpha zinc fingers"/>
    <property type="match status" value="2"/>
</dbReference>
<evidence type="ECO:0000313" key="12">
    <source>
        <dbReference type="Ensembl" id="ENSMMOP00000024997.1"/>
    </source>
</evidence>
<dbReference type="InterPro" id="IPR013087">
    <property type="entry name" value="Znf_C2H2_type"/>
</dbReference>
<keyword evidence="3" id="KW-0479">Metal-binding</keyword>
<keyword evidence="5 9" id="KW-0863">Zinc-finger</keyword>
<dbReference type="PROSITE" id="PS00028">
    <property type="entry name" value="ZINC_FINGER_C2H2_1"/>
    <property type="match status" value="3"/>
</dbReference>
<dbReference type="PANTHER" id="PTHR23226">
    <property type="entry name" value="ZINC FINGER AND SCAN DOMAIN-CONTAINING"/>
    <property type="match status" value="1"/>
</dbReference>
<accession>A0A3Q4BTT7</accession>
<evidence type="ECO:0000256" key="10">
    <source>
        <dbReference type="SAM" id="MobiDB-lite"/>
    </source>
</evidence>
<evidence type="ECO:0000256" key="9">
    <source>
        <dbReference type="PROSITE-ProRule" id="PRU00042"/>
    </source>
</evidence>
<name>A0A3Q4BTT7_MOLML</name>
<keyword evidence="8" id="KW-0539">Nucleus</keyword>
<dbReference type="AlphaFoldDB" id="A0A3Q4BTT7"/>
<evidence type="ECO:0000256" key="2">
    <source>
        <dbReference type="ARBA" id="ARBA00006991"/>
    </source>
</evidence>
<keyword evidence="6" id="KW-0862">Zinc</keyword>
<comment type="similarity">
    <text evidence="2">Belongs to the krueppel C2H2-type zinc-finger protein family.</text>
</comment>
<feature type="region of interest" description="Disordered" evidence="10">
    <location>
        <begin position="20"/>
        <end position="67"/>
    </location>
</feature>
<dbReference type="STRING" id="94237.ENSMMOP00000024997"/>
<evidence type="ECO:0000256" key="7">
    <source>
        <dbReference type="ARBA" id="ARBA00023125"/>
    </source>
</evidence>
<dbReference type="GO" id="GO:0003677">
    <property type="term" value="F:DNA binding"/>
    <property type="evidence" value="ECO:0007669"/>
    <property type="project" value="UniProtKB-KW"/>
</dbReference>
<dbReference type="OMA" id="HEPTHVT"/>
<evidence type="ECO:0000256" key="8">
    <source>
        <dbReference type="ARBA" id="ARBA00023242"/>
    </source>
</evidence>
<feature type="compositionally biased region" description="Gly residues" evidence="10">
    <location>
        <begin position="253"/>
        <end position="263"/>
    </location>
</feature>
<evidence type="ECO:0000256" key="6">
    <source>
        <dbReference type="ARBA" id="ARBA00022833"/>
    </source>
</evidence>
<dbReference type="InterPro" id="IPR036236">
    <property type="entry name" value="Znf_C2H2_sf"/>
</dbReference>
<evidence type="ECO:0000259" key="11">
    <source>
        <dbReference type="PROSITE" id="PS50157"/>
    </source>
</evidence>
<dbReference type="GO" id="GO:0005634">
    <property type="term" value="C:nucleus"/>
    <property type="evidence" value="ECO:0007669"/>
    <property type="project" value="UniProtKB-SubCell"/>
</dbReference>
<sequence length="284" mass="31835">MVSIVEDKGPVTGVAEIVAIIDEESDATEESGDEGDRDKDWTSMDELLVDSELQSNESEEESESYDDDSLTAAHSQLCTDCGKFFHRWKPHTCEHKSKPYCCNICGKRCVSESALEFHSRVHDQSYEHRCKYCCVTFRTKADKMNHEPTHVTQETPYKCPDCSETFVHRGPPQHLAVHTGEKPFKCSVCQRRFNQAGHLKAHMRLHTGQRPYKCQGLPSSRGALPQRHPVQAGFQTLAHPQEGELPSPRPGSARGGAGQGAGDGGEEDQLLQVRHRLQPGDRWR</sequence>
<dbReference type="Pfam" id="PF00096">
    <property type="entry name" value="zf-C2H2"/>
    <property type="match status" value="1"/>
</dbReference>
<protein>
    <recommendedName>
        <fullName evidence="11">C2H2-type domain-containing protein</fullName>
    </recommendedName>
</protein>
<dbReference type="GO" id="GO:0008270">
    <property type="term" value="F:zinc ion binding"/>
    <property type="evidence" value="ECO:0007669"/>
    <property type="project" value="UniProtKB-KW"/>
</dbReference>